<dbReference type="AlphaFoldDB" id="A0A7G9S8D9"/>
<evidence type="ECO:0000313" key="2">
    <source>
        <dbReference type="EMBL" id="QNN64114.1"/>
    </source>
</evidence>
<dbReference type="NCBIfam" id="TIGR04433">
    <property type="entry name" value="UrcA_uranyl"/>
    <property type="match status" value="1"/>
</dbReference>
<dbReference type="RefSeq" id="WP_187541114.1">
    <property type="nucleotide sequence ID" value="NZ_CP060717.1"/>
</dbReference>
<keyword evidence="1" id="KW-0732">Signal</keyword>
<dbReference type="Proteomes" id="UP000515955">
    <property type="component" value="Chromosome"/>
</dbReference>
<dbReference type="EMBL" id="CP060717">
    <property type="protein sequence ID" value="QNN64114.1"/>
    <property type="molecule type" value="Genomic_DNA"/>
</dbReference>
<keyword evidence="3" id="KW-1185">Reference proteome</keyword>
<organism evidence="2 3">
    <name type="scientific">Sphingomonas rhizophila</name>
    <dbReference type="NCBI Taxonomy" id="2071607"/>
    <lineage>
        <taxon>Bacteria</taxon>
        <taxon>Pseudomonadati</taxon>
        <taxon>Pseudomonadota</taxon>
        <taxon>Alphaproteobacteria</taxon>
        <taxon>Sphingomonadales</taxon>
        <taxon>Sphingomonadaceae</taxon>
        <taxon>Sphingomonas</taxon>
    </lineage>
</organism>
<dbReference type="KEGG" id="srhi:H9L12_06870"/>
<reference evidence="2 3" key="1">
    <citation type="submission" date="2020-08" db="EMBL/GenBank/DDBJ databases">
        <title>Genome sequence of Sphingomonas rhizophila KACC 19189T.</title>
        <authorList>
            <person name="Hyun D.-W."/>
            <person name="Bae J.-W."/>
        </authorList>
    </citation>
    <scope>NUCLEOTIDE SEQUENCE [LARGE SCALE GENOMIC DNA]</scope>
    <source>
        <strain evidence="2 3">KACC 19189</strain>
    </source>
</reference>
<proteinExistence type="predicted"/>
<evidence type="ECO:0000256" key="1">
    <source>
        <dbReference type="SAM" id="SignalP"/>
    </source>
</evidence>
<feature type="signal peptide" evidence="1">
    <location>
        <begin position="1"/>
        <end position="19"/>
    </location>
</feature>
<dbReference type="InterPro" id="IPR030972">
    <property type="entry name" value="UrcA_uranyl"/>
</dbReference>
<sequence>MKTLLASMILIALPSMVAAEPVQVSRSVATADLDLSTQKGQRALDRRLTIAIDDACGETSAVDLAGRNDIRTCRADAWAKVEAEREQRLAQAGRAKEPIAVGR</sequence>
<feature type="chain" id="PRO_5028937536" evidence="1">
    <location>
        <begin position="20"/>
        <end position="103"/>
    </location>
</feature>
<name>A0A7G9S8D9_9SPHN</name>
<evidence type="ECO:0000313" key="3">
    <source>
        <dbReference type="Proteomes" id="UP000515955"/>
    </source>
</evidence>
<gene>
    <name evidence="2" type="ORF">H9L12_06870</name>
</gene>
<accession>A0A7G9S8D9</accession>
<protein>
    <submittedName>
        <fullName evidence="2">UrcA family protein</fullName>
    </submittedName>
</protein>